<keyword evidence="2" id="KW-0479">Metal-binding</keyword>
<dbReference type="Pfam" id="PF13976">
    <property type="entry name" value="gag_pre-integrs"/>
    <property type="match status" value="1"/>
</dbReference>
<gene>
    <name evidence="7" type="ORF">OIU85_026875</name>
</gene>
<keyword evidence="4" id="KW-0378">Hydrolase</keyword>
<sequence length="758" mass="85934">MHKPQASYAKKEEGATATLFYACHAASVEDKSIWFVDSACSNHMTSQESELINLDKTVKCKVKMGSGELVDATGKGILAVNTKHGKRYINEVLLVPGLDENLLSVGQMIEHGYYVLFGGNLAVIFDDESLSNVVARVVMSGNRCFPLSLESITPAAMKATVSEGTWIWHRRFGHLNLGSLKKMKQGEMVYGLPVLTELKDVCAGCVHGKQHRETFAKGGTWIAKCPLELVHTDLCGPMQCESVGGNKYFITFIDDLSRMCWVYFLRSKADAFNVFKKFKAFVELQSGYKIKKLRSDRGGEYTSNEFHEFCANIGMERQLTTTYTPQHNGVAERKNKTVCEMARAMMAEKEMPTVFWAEVVNVSVYLQNRSYTSAVEKKTPFEVFTGRKPGVKHLRVFGCMCSTHVPSVLRHKFDEKSEKGVFVGYGSCEKGYRVYNLLTKKIVLSRDVIFDEDKSWNWKTNQVESVSTCISFAGNEETDEDDEEQQIEMQHDVCESSNSVPSVTELREDDDGSREPCTSTPVKLRSLEDIYARCHLSMIEPESYQEAVRNIAWQEAMNAEMEMIDKNETWELVERPVEKPVIGVKWVYKTKLNLDGTIQKYKARLVAKGYAQKPGVDYNETFAPVARLDTIRTLIALSAQKEWRLFQLDVKSAFLNGVLKEEVYVEQPEGFEVKNAGHKVYKLKKALYGLKQAPRAWYSEIDKHLTSCNFKRSNSEATLYTRSDEKGDMIVVSIYVDDIIYTGSSTRMLAEFKKEMMQ</sequence>
<dbReference type="PROSITE" id="PS50994">
    <property type="entry name" value="INTEGRASE"/>
    <property type="match status" value="1"/>
</dbReference>
<organism evidence="7 8">
    <name type="scientific">Salix viminalis</name>
    <name type="common">Common osier</name>
    <name type="synonym">Basket willow</name>
    <dbReference type="NCBI Taxonomy" id="40686"/>
    <lineage>
        <taxon>Eukaryota</taxon>
        <taxon>Viridiplantae</taxon>
        <taxon>Streptophyta</taxon>
        <taxon>Embryophyta</taxon>
        <taxon>Tracheophyta</taxon>
        <taxon>Spermatophyta</taxon>
        <taxon>Magnoliopsida</taxon>
        <taxon>eudicotyledons</taxon>
        <taxon>Gunneridae</taxon>
        <taxon>Pentapetalae</taxon>
        <taxon>rosids</taxon>
        <taxon>fabids</taxon>
        <taxon>Malpighiales</taxon>
        <taxon>Salicaceae</taxon>
        <taxon>Saliceae</taxon>
        <taxon>Salix</taxon>
    </lineage>
</organism>
<evidence type="ECO:0000313" key="8">
    <source>
        <dbReference type="Proteomes" id="UP001151529"/>
    </source>
</evidence>
<dbReference type="Pfam" id="PF07727">
    <property type="entry name" value="RVT_2"/>
    <property type="match status" value="1"/>
</dbReference>
<dbReference type="InterPro" id="IPR001584">
    <property type="entry name" value="Integrase_cat-core"/>
</dbReference>
<evidence type="ECO:0000256" key="4">
    <source>
        <dbReference type="ARBA" id="ARBA00022801"/>
    </source>
</evidence>
<reference evidence="7" key="1">
    <citation type="submission" date="2022-11" db="EMBL/GenBank/DDBJ databases">
        <authorList>
            <person name="Hyden B.L."/>
            <person name="Feng K."/>
            <person name="Yates T."/>
            <person name="Jawdy S."/>
            <person name="Smart L.B."/>
            <person name="Muchero W."/>
        </authorList>
    </citation>
    <scope>NUCLEOTIDE SEQUENCE</scope>
    <source>
        <tissue evidence="7">Shoot tip</tissue>
    </source>
</reference>
<dbReference type="GO" id="GO:0046872">
    <property type="term" value="F:metal ion binding"/>
    <property type="evidence" value="ECO:0007669"/>
    <property type="project" value="UniProtKB-KW"/>
</dbReference>
<dbReference type="Gene3D" id="3.30.420.10">
    <property type="entry name" value="Ribonuclease H-like superfamily/Ribonuclease H"/>
    <property type="match status" value="1"/>
</dbReference>
<keyword evidence="1" id="KW-0645">Protease</keyword>
<feature type="region of interest" description="Disordered" evidence="5">
    <location>
        <begin position="492"/>
        <end position="519"/>
    </location>
</feature>
<comment type="caution">
    <text evidence="7">The sequence shown here is derived from an EMBL/GenBank/DDBJ whole genome shotgun (WGS) entry which is preliminary data.</text>
</comment>
<evidence type="ECO:0000313" key="7">
    <source>
        <dbReference type="EMBL" id="KAJ6715423.1"/>
    </source>
</evidence>
<dbReference type="EMBL" id="JAPFFL010000007">
    <property type="protein sequence ID" value="KAJ6715423.1"/>
    <property type="molecule type" value="Genomic_DNA"/>
</dbReference>
<dbReference type="GO" id="GO:0006508">
    <property type="term" value="P:proteolysis"/>
    <property type="evidence" value="ECO:0007669"/>
    <property type="project" value="UniProtKB-KW"/>
</dbReference>
<protein>
    <recommendedName>
        <fullName evidence="6">Integrase catalytic domain-containing protein</fullName>
    </recommendedName>
</protein>
<dbReference type="InterPro" id="IPR043502">
    <property type="entry name" value="DNA/RNA_pol_sf"/>
</dbReference>
<dbReference type="Pfam" id="PF22936">
    <property type="entry name" value="Pol_BBD"/>
    <property type="match status" value="1"/>
</dbReference>
<dbReference type="InterPro" id="IPR025724">
    <property type="entry name" value="GAG-pre-integrase_dom"/>
</dbReference>
<evidence type="ECO:0000259" key="6">
    <source>
        <dbReference type="PROSITE" id="PS50994"/>
    </source>
</evidence>
<name>A0A9Q0YZD8_SALVM</name>
<reference evidence="7" key="2">
    <citation type="journal article" date="2023" name="Int. J. Mol. Sci.">
        <title>De Novo Assembly and Annotation of 11 Diverse Shrub Willow (Salix) Genomes Reveals Novel Gene Organization in Sex-Linked Regions.</title>
        <authorList>
            <person name="Hyden B."/>
            <person name="Feng K."/>
            <person name="Yates T.B."/>
            <person name="Jawdy S."/>
            <person name="Cereghino C."/>
            <person name="Smart L.B."/>
            <person name="Muchero W."/>
        </authorList>
    </citation>
    <scope>NUCLEOTIDE SEQUENCE [LARGE SCALE GENOMIC DNA]</scope>
    <source>
        <tissue evidence="7">Shoot tip</tissue>
    </source>
</reference>
<dbReference type="PANTHER" id="PTHR42648">
    <property type="entry name" value="TRANSPOSASE, PUTATIVE-RELATED"/>
    <property type="match status" value="1"/>
</dbReference>
<dbReference type="InterPro" id="IPR036397">
    <property type="entry name" value="RNaseH_sf"/>
</dbReference>
<keyword evidence="8" id="KW-1185">Reference proteome</keyword>
<proteinExistence type="predicted"/>
<dbReference type="SUPFAM" id="SSF53098">
    <property type="entry name" value="Ribonuclease H-like"/>
    <property type="match status" value="1"/>
</dbReference>
<dbReference type="OrthoDB" id="1733202at2759"/>
<dbReference type="InterPro" id="IPR039537">
    <property type="entry name" value="Retrotran_Ty1/copia-like"/>
</dbReference>
<dbReference type="Pfam" id="PF00665">
    <property type="entry name" value="rve"/>
    <property type="match status" value="1"/>
</dbReference>
<dbReference type="GO" id="GO:0004190">
    <property type="term" value="F:aspartic-type endopeptidase activity"/>
    <property type="evidence" value="ECO:0007669"/>
    <property type="project" value="UniProtKB-KW"/>
</dbReference>
<dbReference type="SUPFAM" id="SSF56672">
    <property type="entry name" value="DNA/RNA polymerases"/>
    <property type="match status" value="1"/>
</dbReference>
<evidence type="ECO:0000256" key="3">
    <source>
        <dbReference type="ARBA" id="ARBA00022750"/>
    </source>
</evidence>
<evidence type="ECO:0000256" key="1">
    <source>
        <dbReference type="ARBA" id="ARBA00022670"/>
    </source>
</evidence>
<dbReference type="InterPro" id="IPR054722">
    <property type="entry name" value="PolX-like_BBD"/>
</dbReference>
<dbReference type="InterPro" id="IPR012337">
    <property type="entry name" value="RNaseH-like_sf"/>
</dbReference>
<feature type="domain" description="Integrase catalytic" evidence="6">
    <location>
        <begin position="222"/>
        <end position="388"/>
    </location>
</feature>
<dbReference type="InterPro" id="IPR013103">
    <property type="entry name" value="RVT_2"/>
</dbReference>
<evidence type="ECO:0000256" key="5">
    <source>
        <dbReference type="SAM" id="MobiDB-lite"/>
    </source>
</evidence>
<dbReference type="GO" id="GO:0015074">
    <property type="term" value="P:DNA integration"/>
    <property type="evidence" value="ECO:0007669"/>
    <property type="project" value="InterPro"/>
</dbReference>
<dbReference type="PANTHER" id="PTHR42648:SF18">
    <property type="entry name" value="RETROTRANSPOSON, UNCLASSIFIED-LIKE PROTEIN"/>
    <property type="match status" value="1"/>
</dbReference>
<dbReference type="Proteomes" id="UP001151529">
    <property type="component" value="Chromosome 1"/>
</dbReference>
<dbReference type="AlphaFoldDB" id="A0A9Q0YZD8"/>
<dbReference type="GO" id="GO:0003676">
    <property type="term" value="F:nucleic acid binding"/>
    <property type="evidence" value="ECO:0007669"/>
    <property type="project" value="InterPro"/>
</dbReference>
<dbReference type="InterPro" id="IPR057670">
    <property type="entry name" value="SH3_retrovirus"/>
</dbReference>
<accession>A0A9Q0YZD8</accession>
<evidence type="ECO:0000256" key="2">
    <source>
        <dbReference type="ARBA" id="ARBA00022723"/>
    </source>
</evidence>
<dbReference type="Pfam" id="PF25597">
    <property type="entry name" value="SH3_retrovirus"/>
    <property type="match status" value="1"/>
</dbReference>
<keyword evidence="3" id="KW-0064">Aspartyl protease</keyword>